<name>A0ABU5HD73_9BACT</name>
<organism evidence="5 6">
    <name type="scientific">Hyalangium rubrum</name>
    <dbReference type="NCBI Taxonomy" id="3103134"/>
    <lineage>
        <taxon>Bacteria</taxon>
        <taxon>Pseudomonadati</taxon>
        <taxon>Myxococcota</taxon>
        <taxon>Myxococcia</taxon>
        <taxon>Myxococcales</taxon>
        <taxon>Cystobacterineae</taxon>
        <taxon>Archangiaceae</taxon>
        <taxon>Hyalangium</taxon>
    </lineage>
</organism>
<keyword evidence="1" id="KW-0732">Signal</keyword>
<dbReference type="InterPro" id="IPR013783">
    <property type="entry name" value="Ig-like_fold"/>
</dbReference>
<feature type="domain" description="HYR" evidence="4">
    <location>
        <begin position="774"/>
        <end position="851"/>
    </location>
</feature>
<evidence type="ECO:0000256" key="1">
    <source>
        <dbReference type="ARBA" id="ARBA00022729"/>
    </source>
</evidence>
<reference evidence="5 6" key="1">
    <citation type="submission" date="2023-12" db="EMBL/GenBank/DDBJ databases">
        <title>the genome sequence of Hyalangium sp. s54d21.</title>
        <authorList>
            <person name="Zhang X."/>
        </authorList>
    </citation>
    <scope>NUCLEOTIDE SEQUENCE [LARGE SCALE GENOMIC DNA]</scope>
    <source>
        <strain evidence="6">s54d21</strain>
    </source>
</reference>
<dbReference type="Gene3D" id="2.60.40.10">
    <property type="entry name" value="Immunoglobulins"/>
    <property type="match status" value="1"/>
</dbReference>
<keyword evidence="2" id="KW-0677">Repeat</keyword>
<evidence type="ECO:0000313" key="6">
    <source>
        <dbReference type="Proteomes" id="UP001291309"/>
    </source>
</evidence>
<feature type="region of interest" description="Disordered" evidence="3">
    <location>
        <begin position="639"/>
        <end position="669"/>
    </location>
</feature>
<feature type="domain" description="HYR" evidence="4">
    <location>
        <begin position="693"/>
        <end position="772"/>
    </location>
</feature>
<dbReference type="InterPro" id="IPR003410">
    <property type="entry name" value="HYR_dom"/>
</dbReference>
<accession>A0ABU5HD73</accession>
<evidence type="ECO:0000313" key="5">
    <source>
        <dbReference type="EMBL" id="MDY7231413.1"/>
    </source>
</evidence>
<comment type="caution">
    <text evidence="5">The sequence shown here is derived from an EMBL/GenBank/DDBJ whole genome shotgun (WGS) entry which is preliminary data.</text>
</comment>
<dbReference type="EMBL" id="JAXIVS010000014">
    <property type="protein sequence ID" value="MDY7231413.1"/>
    <property type="molecule type" value="Genomic_DNA"/>
</dbReference>
<dbReference type="SUPFAM" id="SSF69318">
    <property type="entry name" value="Integrin alpha N-terminal domain"/>
    <property type="match status" value="1"/>
</dbReference>
<evidence type="ECO:0000256" key="2">
    <source>
        <dbReference type="ARBA" id="ARBA00022737"/>
    </source>
</evidence>
<dbReference type="RefSeq" id="WP_321550122.1">
    <property type="nucleotide sequence ID" value="NZ_JAXIVS010000014.1"/>
</dbReference>
<dbReference type="Pfam" id="PF02494">
    <property type="entry name" value="HYR"/>
    <property type="match status" value="2"/>
</dbReference>
<dbReference type="Pfam" id="PF13517">
    <property type="entry name" value="FG-GAP_3"/>
    <property type="match status" value="2"/>
</dbReference>
<gene>
    <name evidence="5" type="ORF">SYV04_33790</name>
</gene>
<sequence length="1004" mass="102701">MSHGRGIRGIAAVVVLATGGGCSLIDSEDGSGARGAGNLSDTCQVVPPFTPNFQPELQWEWTGSTLAPEFKQVMMTPIVVEVNGDGIPDVVFSTFAGNDWREGVLRAISGDDGHDLWASMDPAHRIKAAASIAAGDIDNDGLVEICGIPHNGRGIICYENDGTFKFRSAEDAFDYNEWGGPSLADLDGDGTVEILDGNRVYSNTGALKWVGSDGMGGAQYTGPVSFAADIDQDGTQELVNGRSIYNPDGSLHCANTDIPHGFAGVGNFDGDIQGEVVVSGHGKVSLMDDNCALKWSIDIPGGCANGCGGAPTIADFDNDGTVEVAVVGDNAISMLETNGTVKWTSTIQDWSSGKSGSSAFDFEDDGQMELLYADEVSLRIYNGATGQVRFETRHSTGTTHESPIIADVDGDFAADIVVATNNTAYPPYNGIRVYHDRLEGWARTRRIWNQSAYSITNVNNDGTIPAHPVSHWLKPRLNTFHSNVANYFGDGESPYAAPDITVSELSAACSESSLNISAQIVNQGDTPVAAGLKVSFYRGNPASGGTLLGVTTLTSAIPVDGFAPVLLSVGAQPVGGANQIFVVADDDGSGSGRDTECDETNNGASAEVDVTCGAPPTSVPPVAICQNVTVNANAQCQGSGDVNNGSHDPDGQPGPFTVTQAPAGPFGLGSHPVTLTANDGAASAQCVGTVTVVDVTPPALSCPASQTVDTCDADGVAATFQASATDNCGPAPVTCSAASGATFPLGQTAVSCSAADGSGNMASCSFNVTVRPETTAPSISCPAPIVINACVEGGPVAHFNVGSSDNCGAPSVTCSHASGSTFPVGQTVVTCTATDTLGNTAACSFDVTVNSEGEGAPVPGASLGNEIWPPNHKYVDLTLADCAAPAQDTCGGSLPADQYGTILRVSSDEVEDANGNGDGRTCDDITIAANGKAFKVRAEREGTGDGRVYTVHYAINGPGGTAQSNCRVFVPHDQSGNHAVIDSGVKFCVGQGCPAGTGGSALCN</sequence>
<proteinExistence type="predicted"/>
<evidence type="ECO:0000259" key="4">
    <source>
        <dbReference type="PROSITE" id="PS50825"/>
    </source>
</evidence>
<dbReference type="PANTHER" id="PTHR24273">
    <property type="entry name" value="FI04643P-RELATED"/>
    <property type="match status" value="1"/>
</dbReference>
<dbReference type="Proteomes" id="UP001291309">
    <property type="component" value="Unassembled WGS sequence"/>
</dbReference>
<dbReference type="PROSITE" id="PS50825">
    <property type="entry name" value="HYR"/>
    <property type="match status" value="2"/>
</dbReference>
<dbReference type="InterPro" id="IPR013517">
    <property type="entry name" value="FG-GAP"/>
</dbReference>
<evidence type="ECO:0000256" key="3">
    <source>
        <dbReference type="SAM" id="MobiDB-lite"/>
    </source>
</evidence>
<dbReference type="PROSITE" id="PS51257">
    <property type="entry name" value="PROKAR_LIPOPROTEIN"/>
    <property type="match status" value="1"/>
</dbReference>
<dbReference type="PANTHER" id="PTHR24273:SF32">
    <property type="entry name" value="HYALIN"/>
    <property type="match status" value="1"/>
</dbReference>
<protein>
    <submittedName>
        <fullName evidence="5">HYR domain-containing protein</fullName>
    </submittedName>
</protein>
<dbReference type="InterPro" id="IPR028994">
    <property type="entry name" value="Integrin_alpha_N"/>
</dbReference>
<keyword evidence="6" id="KW-1185">Reference proteome</keyword>